<organism evidence="1 2">
    <name type="scientific">Pseudomonas azotoformans</name>
    <dbReference type="NCBI Taxonomy" id="47878"/>
    <lineage>
        <taxon>Bacteria</taxon>
        <taxon>Pseudomonadati</taxon>
        <taxon>Pseudomonadota</taxon>
        <taxon>Gammaproteobacteria</taxon>
        <taxon>Pseudomonadales</taxon>
        <taxon>Pseudomonadaceae</taxon>
        <taxon>Pseudomonas</taxon>
    </lineage>
</organism>
<evidence type="ECO:0000313" key="1">
    <source>
        <dbReference type="EMBL" id="AMN81430.1"/>
    </source>
</evidence>
<dbReference type="KEGG" id="pazo:AYR47_25335"/>
<dbReference type="EMBL" id="CP014546">
    <property type="protein sequence ID" value="AMN81430.1"/>
    <property type="molecule type" value="Genomic_DNA"/>
</dbReference>
<dbReference type="Proteomes" id="UP000070516">
    <property type="component" value="Chromosome"/>
</dbReference>
<gene>
    <name evidence="1" type="ORF">AYR47_25335</name>
</gene>
<evidence type="ECO:0000313" key="2">
    <source>
        <dbReference type="Proteomes" id="UP000070516"/>
    </source>
</evidence>
<proteinExistence type="predicted"/>
<dbReference type="RefSeq" id="WP_033896791.1">
    <property type="nucleotide sequence ID" value="NZ_CP014546.1"/>
</dbReference>
<name>A0A127I4A9_PSEAZ</name>
<accession>A0A127I4A9</accession>
<dbReference type="AlphaFoldDB" id="A0A127I4A9"/>
<protein>
    <submittedName>
        <fullName evidence="1">Uncharacterized protein</fullName>
    </submittedName>
</protein>
<sequence>MGVAFGQFEPADGYAAIQNQCSTNHHDQTVLDLSVQTEAGLVIPCAGLAILDYSEELAPPCIEVNIFGIPHPLYGELFPQHVTLYERQFS</sequence>
<reference evidence="1 2" key="1">
    <citation type="submission" date="2016-02" db="EMBL/GenBank/DDBJ databases">
        <title>Complete genome sequence of Pseudomonas azotoformans S4.</title>
        <authorList>
            <person name="Fang Y."/>
            <person name="Wu L."/>
            <person name="Feng G."/>
        </authorList>
    </citation>
    <scope>NUCLEOTIDE SEQUENCE [LARGE SCALE GENOMIC DNA]</scope>
    <source>
        <strain evidence="1 2">S4</strain>
    </source>
</reference>